<dbReference type="PANTHER" id="PTHR14519">
    <property type="entry name" value="VITAMIN K EPOXIDE REDUCTASE COMPLEX, SUBUNIT 1"/>
    <property type="match status" value="1"/>
</dbReference>
<evidence type="ECO:0000259" key="13">
    <source>
        <dbReference type="SMART" id="SM00756"/>
    </source>
</evidence>
<dbReference type="SMART" id="SM00756">
    <property type="entry name" value="VKc"/>
    <property type="match status" value="1"/>
</dbReference>
<sequence length="170" mass="18599">MAPGRSFRLPVWEIISRCMLCMAGLVLSGYAFYVETSKEADHSYTAMCDVSESVSCSKVFTSRFGRGFGLVELILGADSPLNLPNSLFGLAFYIMQLSLGVLPGMSVSIVLLATSVLSCLGCVYLAYILYFILQDACIVCISTYVINTLLLIVNIKRLLIQGTAILKKRQ</sequence>
<feature type="transmembrane region" description="Helical" evidence="12">
    <location>
        <begin position="109"/>
        <end position="130"/>
    </location>
</feature>
<evidence type="ECO:0000256" key="6">
    <source>
        <dbReference type="ARBA" id="ARBA00022824"/>
    </source>
</evidence>
<keyword evidence="8" id="KW-0560">Oxidoreductase</keyword>
<dbReference type="Proteomes" id="UP000515135">
    <property type="component" value="Unplaced"/>
</dbReference>
<evidence type="ECO:0000256" key="7">
    <source>
        <dbReference type="ARBA" id="ARBA00022989"/>
    </source>
</evidence>
<evidence type="ECO:0000256" key="5">
    <source>
        <dbReference type="ARBA" id="ARBA00022719"/>
    </source>
</evidence>
<dbReference type="KEGG" id="bbel:109463634"/>
<evidence type="ECO:0000313" key="15">
    <source>
        <dbReference type="RefSeq" id="XP_019616056.1"/>
    </source>
</evidence>
<evidence type="ECO:0000256" key="1">
    <source>
        <dbReference type="ARBA" id="ARBA00004477"/>
    </source>
</evidence>
<organism evidence="14 15">
    <name type="scientific">Branchiostoma belcheri</name>
    <name type="common">Amphioxus</name>
    <dbReference type="NCBI Taxonomy" id="7741"/>
    <lineage>
        <taxon>Eukaryota</taxon>
        <taxon>Metazoa</taxon>
        <taxon>Chordata</taxon>
        <taxon>Cephalochordata</taxon>
        <taxon>Leptocardii</taxon>
        <taxon>Amphioxiformes</taxon>
        <taxon>Branchiostomatidae</taxon>
        <taxon>Branchiostoma</taxon>
    </lineage>
</organism>
<dbReference type="GO" id="GO:0042373">
    <property type="term" value="P:vitamin K metabolic process"/>
    <property type="evidence" value="ECO:0007669"/>
    <property type="project" value="InterPro"/>
</dbReference>
<dbReference type="FunFam" id="1.20.1440.130:FF:000001">
    <property type="entry name" value="Vitamin K epoxide reductase complex subunit 1-like 1"/>
    <property type="match status" value="1"/>
</dbReference>
<dbReference type="EC" id="1.17.4.4" evidence="3"/>
<feature type="transmembrane region" description="Helical" evidence="12">
    <location>
        <begin position="136"/>
        <end position="159"/>
    </location>
</feature>
<dbReference type="Gene3D" id="1.20.1440.130">
    <property type="entry name" value="VKOR domain"/>
    <property type="match status" value="1"/>
</dbReference>
<proteinExistence type="inferred from homology"/>
<dbReference type="GO" id="GO:0047057">
    <property type="term" value="F:vitamin-K-epoxide reductase (warfarin-sensitive) activity"/>
    <property type="evidence" value="ECO:0007669"/>
    <property type="project" value="UniProtKB-EC"/>
</dbReference>
<keyword evidence="10" id="KW-1015">Disulfide bond</keyword>
<dbReference type="Pfam" id="PF07884">
    <property type="entry name" value="VKOR"/>
    <property type="match status" value="1"/>
</dbReference>
<keyword evidence="14" id="KW-1185">Reference proteome</keyword>
<keyword evidence="7 12" id="KW-1133">Transmembrane helix</keyword>
<evidence type="ECO:0000256" key="11">
    <source>
        <dbReference type="ARBA" id="ARBA00023284"/>
    </source>
</evidence>
<dbReference type="GO" id="GO:0048038">
    <property type="term" value="F:quinone binding"/>
    <property type="evidence" value="ECO:0007669"/>
    <property type="project" value="UniProtKB-KW"/>
</dbReference>
<evidence type="ECO:0000256" key="4">
    <source>
        <dbReference type="ARBA" id="ARBA00022692"/>
    </source>
</evidence>
<dbReference type="GeneID" id="109463634"/>
<accession>A0A6P4YGB9</accession>
<feature type="transmembrane region" description="Helical" evidence="12">
    <location>
        <begin position="83"/>
        <end position="102"/>
    </location>
</feature>
<dbReference type="InterPro" id="IPR042406">
    <property type="entry name" value="VKORC1/VKORC1L1"/>
</dbReference>
<dbReference type="AlphaFoldDB" id="A0A6P4YGB9"/>
<dbReference type="OrthoDB" id="17010at2759"/>
<dbReference type="PANTHER" id="PTHR14519:SF8">
    <property type="entry name" value="VITAMIN K EPOXIDE REDUCTASE COMPLEX SUBUNIT 1"/>
    <property type="match status" value="1"/>
</dbReference>
<evidence type="ECO:0000256" key="8">
    <source>
        <dbReference type="ARBA" id="ARBA00023002"/>
    </source>
</evidence>
<evidence type="ECO:0000256" key="12">
    <source>
        <dbReference type="SAM" id="Phobius"/>
    </source>
</evidence>
<gene>
    <name evidence="15" type="primary">LOC109463634</name>
</gene>
<protein>
    <recommendedName>
        <fullName evidence="3">vitamin-K-epoxide reductase (warfarin-sensitive)</fullName>
        <ecNumber evidence="3">1.17.4.4</ecNumber>
    </recommendedName>
</protein>
<evidence type="ECO:0000313" key="14">
    <source>
        <dbReference type="Proteomes" id="UP000515135"/>
    </source>
</evidence>
<dbReference type="InterPro" id="IPR038354">
    <property type="entry name" value="VKOR_sf"/>
</dbReference>
<keyword evidence="6" id="KW-0256">Endoplasmic reticulum</keyword>
<evidence type="ECO:0000256" key="9">
    <source>
        <dbReference type="ARBA" id="ARBA00023136"/>
    </source>
</evidence>
<dbReference type="CDD" id="cd12917">
    <property type="entry name" value="VKOR_euk"/>
    <property type="match status" value="1"/>
</dbReference>
<comment type="subcellular location">
    <subcellularLocation>
        <location evidence="1">Endoplasmic reticulum membrane</location>
        <topology evidence="1">Multi-pass membrane protein</topology>
    </subcellularLocation>
</comment>
<keyword evidence="4 12" id="KW-0812">Transmembrane</keyword>
<evidence type="ECO:0000256" key="10">
    <source>
        <dbReference type="ARBA" id="ARBA00023157"/>
    </source>
</evidence>
<feature type="domain" description="Vitamin K epoxide reductase" evidence="13">
    <location>
        <begin position="10"/>
        <end position="158"/>
    </location>
</feature>
<keyword evidence="9 12" id="KW-0472">Membrane</keyword>
<dbReference type="GO" id="GO:0005789">
    <property type="term" value="C:endoplasmic reticulum membrane"/>
    <property type="evidence" value="ECO:0007669"/>
    <property type="project" value="UniProtKB-SubCell"/>
</dbReference>
<evidence type="ECO:0000256" key="2">
    <source>
        <dbReference type="ARBA" id="ARBA00006214"/>
    </source>
</evidence>
<keyword evidence="11" id="KW-0676">Redox-active center</keyword>
<dbReference type="RefSeq" id="XP_019616056.1">
    <property type="nucleotide sequence ID" value="XM_019760497.1"/>
</dbReference>
<dbReference type="InterPro" id="IPR012932">
    <property type="entry name" value="VKOR"/>
</dbReference>
<feature type="transmembrane region" description="Helical" evidence="12">
    <location>
        <begin position="12"/>
        <end position="33"/>
    </location>
</feature>
<comment type="similarity">
    <text evidence="2">Belongs to the VKOR family.</text>
</comment>
<name>A0A6P4YGB9_BRABE</name>
<keyword evidence="5" id="KW-0874">Quinone</keyword>
<reference evidence="15" key="1">
    <citation type="submission" date="2025-08" db="UniProtKB">
        <authorList>
            <consortium name="RefSeq"/>
        </authorList>
    </citation>
    <scope>IDENTIFICATION</scope>
    <source>
        <tissue evidence="15">Gonad</tissue>
    </source>
</reference>
<evidence type="ECO:0000256" key="3">
    <source>
        <dbReference type="ARBA" id="ARBA00012278"/>
    </source>
</evidence>